<dbReference type="AlphaFoldDB" id="A0A401QGG1"/>
<gene>
    <name evidence="1" type="ORF">scyTo_0025098</name>
</gene>
<accession>A0A401QGG1</accession>
<evidence type="ECO:0000313" key="2">
    <source>
        <dbReference type="Proteomes" id="UP000288216"/>
    </source>
</evidence>
<comment type="caution">
    <text evidence="1">The sequence shown here is derived from an EMBL/GenBank/DDBJ whole genome shotgun (WGS) entry which is preliminary data.</text>
</comment>
<proteinExistence type="predicted"/>
<organism evidence="1 2">
    <name type="scientific">Scyliorhinus torazame</name>
    <name type="common">Cloudy catshark</name>
    <name type="synonym">Catulus torazame</name>
    <dbReference type="NCBI Taxonomy" id="75743"/>
    <lineage>
        <taxon>Eukaryota</taxon>
        <taxon>Metazoa</taxon>
        <taxon>Chordata</taxon>
        <taxon>Craniata</taxon>
        <taxon>Vertebrata</taxon>
        <taxon>Chondrichthyes</taxon>
        <taxon>Elasmobranchii</taxon>
        <taxon>Galeomorphii</taxon>
        <taxon>Galeoidea</taxon>
        <taxon>Carcharhiniformes</taxon>
        <taxon>Scyliorhinidae</taxon>
        <taxon>Scyliorhinus</taxon>
    </lineage>
</organism>
<protein>
    <submittedName>
        <fullName evidence="1">Uncharacterized protein</fullName>
    </submittedName>
</protein>
<evidence type="ECO:0000313" key="1">
    <source>
        <dbReference type="EMBL" id="GCB84465.1"/>
    </source>
</evidence>
<reference evidence="1 2" key="1">
    <citation type="journal article" date="2018" name="Nat. Ecol. Evol.">
        <title>Shark genomes provide insights into elasmobranch evolution and the origin of vertebrates.</title>
        <authorList>
            <person name="Hara Y"/>
            <person name="Yamaguchi K"/>
            <person name="Onimaru K"/>
            <person name="Kadota M"/>
            <person name="Koyanagi M"/>
            <person name="Keeley SD"/>
            <person name="Tatsumi K"/>
            <person name="Tanaka K"/>
            <person name="Motone F"/>
            <person name="Kageyama Y"/>
            <person name="Nozu R"/>
            <person name="Adachi N"/>
            <person name="Nishimura O"/>
            <person name="Nakagawa R"/>
            <person name="Tanegashima C"/>
            <person name="Kiyatake I"/>
            <person name="Matsumoto R"/>
            <person name="Murakumo K"/>
            <person name="Nishida K"/>
            <person name="Terakita A"/>
            <person name="Kuratani S"/>
            <person name="Sato K"/>
            <person name="Hyodo S Kuraku.S."/>
        </authorList>
    </citation>
    <scope>NUCLEOTIDE SEQUENCE [LARGE SCALE GENOMIC DNA]</scope>
</reference>
<keyword evidence="2" id="KW-1185">Reference proteome</keyword>
<name>A0A401QGG1_SCYTO</name>
<sequence>MVKHHFIFISHFVILQAPNADEEADLSYVIESDEELKNEMLK</sequence>
<feature type="non-terminal residue" evidence="1">
    <location>
        <position position="42"/>
    </location>
</feature>
<dbReference type="Proteomes" id="UP000288216">
    <property type="component" value="Unassembled WGS sequence"/>
</dbReference>
<dbReference type="EMBL" id="BFAA01071497">
    <property type="protein sequence ID" value="GCB84465.1"/>
    <property type="molecule type" value="Genomic_DNA"/>
</dbReference>